<dbReference type="CDD" id="cd13969">
    <property type="entry name" value="ADCK1-like"/>
    <property type="match status" value="1"/>
</dbReference>
<feature type="domain" description="SUI1" evidence="3">
    <location>
        <begin position="1522"/>
        <end position="1595"/>
    </location>
</feature>
<dbReference type="SUPFAM" id="SSF55159">
    <property type="entry name" value="eIF1-like"/>
    <property type="match status" value="1"/>
</dbReference>
<evidence type="ECO:0000313" key="6">
    <source>
        <dbReference type="Proteomes" id="UP000769157"/>
    </source>
</evidence>
<dbReference type="InterPro" id="IPR048248">
    <property type="entry name" value="PUA_eIF2d-like"/>
</dbReference>
<evidence type="ECO:0000259" key="3">
    <source>
        <dbReference type="PROSITE" id="PS50296"/>
    </source>
</evidence>
<dbReference type="PROSITE" id="PS51925">
    <property type="entry name" value="SWIB_MDM2"/>
    <property type="match status" value="1"/>
</dbReference>
<proteinExistence type="inferred from homology"/>
<dbReference type="Gene3D" id="3.30.780.10">
    <property type="entry name" value="SUI1-like domain"/>
    <property type="match status" value="1"/>
</dbReference>
<dbReference type="CDD" id="cd11608">
    <property type="entry name" value="eIF2D_C"/>
    <property type="match status" value="1"/>
</dbReference>
<dbReference type="Pfam" id="PF25304">
    <property type="entry name" value="WHD_eIF2D"/>
    <property type="match status" value="1"/>
</dbReference>
<dbReference type="Proteomes" id="UP000769157">
    <property type="component" value="Unassembled WGS sequence"/>
</dbReference>
<dbReference type="InterPro" id="IPR051130">
    <property type="entry name" value="Mito_struct-func_regulator"/>
</dbReference>
<dbReference type="CDD" id="cd21156">
    <property type="entry name" value="PUA_eIF2d-like"/>
    <property type="match status" value="1"/>
</dbReference>
<dbReference type="InterPro" id="IPR057429">
    <property type="entry name" value="WH_eIF2D"/>
</dbReference>
<dbReference type="InterPro" id="IPR045307">
    <property type="entry name" value="ADCK1_dom"/>
</dbReference>
<dbReference type="PANTHER" id="PTHR43173">
    <property type="entry name" value="ABC1 FAMILY PROTEIN"/>
    <property type="match status" value="1"/>
</dbReference>
<dbReference type="Gene3D" id="3.10.400.20">
    <property type="match status" value="1"/>
</dbReference>
<dbReference type="InterPro" id="IPR039759">
    <property type="entry name" value="eIF2D_SUI1"/>
</dbReference>
<dbReference type="InterPro" id="IPR041366">
    <property type="entry name" value="Pre-PUA"/>
</dbReference>
<dbReference type="RefSeq" id="XP_046064073.1">
    <property type="nucleotide sequence ID" value="XM_046201895.1"/>
</dbReference>
<accession>A0A9P8PE81</accession>
<name>A0A9P8PE81_9ASCO</name>
<reference evidence="5" key="1">
    <citation type="journal article" date="2021" name="Open Biol.">
        <title>Shared evolutionary footprints suggest mitochondrial oxidative damage underlies multiple complex I losses in fungi.</title>
        <authorList>
            <person name="Schikora-Tamarit M.A."/>
            <person name="Marcet-Houben M."/>
            <person name="Nosek J."/>
            <person name="Gabaldon T."/>
        </authorList>
    </citation>
    <scope>NUCLEOTIDE SEQUENCE</scope>
    <source>
        <strain evidence="5">CBS6075</strain>
    </source>
</reference>
<dbReference type="InterPro" id="IPR001950">
    <property type="entry name" value="SUI1"/>
</dbReference>
<evidence type="ECO:0000256" key="1">
    <source>
        <dbReference type="ARBA" id="ARBA00009670"/>
    </source>
</evidence>
<feature type="domain" description="DM2" evidence="4">
    <location>
        <begin position="1421"/>
        <end position="1501"/>
    </location>
</feature>
<comment type="similarity">
    <text evidence="2">Belongs to the eIF2D family.</text>
</comment>
<dbReference type="InterPro" id="IPR036877">
    <property type="entry name" value="SUI1_dom_sf"/>
</dbReference>
<dbReference type="InterPro" id="IPR011009">
    <property type="entry name" value="Kinase-like_dom_sf"/>
</dbReference>
<comment type="caution">
    <text evidence="5">The sequence shown here is derived from an EMBL/GenBank/DDBJ whole genome shotgun (WGS) entry which is preliminary data.</text>
</comment>
<dbReference type="Pfam" id="PF02201">
    <property type="entry name" value="SWIB"/>
    <property type="match status" value="1"/>
</dbReference>
<dbReference type="GO" id="GO:0003743">
    <property type="term" value="F:translation initiation factor activity"/>
    <property type="evidence" value="ECO:0007669"/>
    <property type="project" value="InterPro"/>
</dbReference>
<dbReference type="PANTHER" id="PTHR43173:SF37">
    <property type="entry name" value="ABC1 FAMILY PROTEIN C10F6.14C"/>
    <property type="match status" value="1"/>
</dbReference>
<dbReference type="SUPFAM" id="SSF88697">
    <property type="entry name" value="PUA domain-like"/>
    <property type="match status" value="1"/>
</dbReference>
<dbReference type="Pfam" id="PF17832">
    <property type="entry name" value="Pre-PUA"/>
    <property type="match status" value="1"/>
</dbReference>
<dbReference type="InterPro" id="IPR003121">
    <property type="entry name" value="SWIB_MDM2_domain"/>
</dbReference>
<dbReference type="Gene3D" id="1.10.245.10">
    <property type="entry name" value="SWIB/MDM2 domain"/>
    <property type="match status" value="1"/>
</dbReference>
<dbReference type="Pfam" id="PF26292">
    <property type="entry name" value="PUA_elF2D"/>
    <property type="match status" value="1"/>
</dbReference>
<sequence>MFARGSLRLLRPLTRRVSSAPNPPAPKRRFGLVSRTFFTASGLGLAAYTYDTVLGAGITNRTVRSLSTLIVMSVDYKRNFEEGKDIEALHERNAQRLYDLLIANKGLYIKMGQMIALQGMVFPIQYQQKFSQLFDKAPRDDWDTCDKVLKEELGADYRERLFESFDKTPVASASVAQVHKAKLLTGEEVAVKIQHEAVTKQMWVDLATYRFVMKVCEWVFDMPLTPTVRYVTKKMTEEVNFEIEKRNGELISSYIQKDPEFRKNVYIPKYFPEASSKRVLSAEWINADTIGDYLALGDKGYNIKKLMNNIIKVYSRQVFQWGLVHCDLHPGNLMVRFLPDKTQQLVILDHGLYEYFGDEFRRQYAQFWRYSFEWDMNKLQQVLVEWGIDLSQISDGLNMMDPKQREEMRGRMREMRKLSYFERQRLMSEKTRQFFKNSDKFPMTLLFIMRSMRIVQGLNKRFGSPCNRVDMLATEAIKTVELFNLDDDKFQSALRRYLTYTIFRITYFVRFHYNKLHKQVSKWFNGKPVRDLEEEYERQAVDASKGMGLDAGSLRLELADRLRLAYSCRLLYKTVIPQVYSHILYLDNKTVCDKNFDVELVSDRYTLVGPAGLRGLLQTLSMTSCMNFKYADMVLELFLEDAQSQSDQLVQWRATNPVFPNLVDYRFPATVDLSPLSFLEAPNLETLVVDVNFCNEVERNQGLVSFVNLVHLRTLVFAGKLARNEDMVIYRLLTSYPHSIKRLSELRFECNGESGDRVYRRVVGVMAILRKIGMLLNNLSKIALPLTNHSTPVILNLISKHVHLEHLSSLELFIEDDGGVLNLLTTVQHLASMLRPKSGNIRELSVHYKLTKPDIDKNHLRSMMLLKFMESFKHLHKVSIDLEVEGLDLSNLLMIVGTPLSGNTRSLRDIRLNINTPSENLVANLLNSADDLHDLFPNLNYMNNCPCDKCATIYKQLESLPSEIRQEAVRVSTMMVIGNELDRSQLQSDPIRSRRRFLRTQTAPLGYLFDHFVGSQLNASLSVFPNLKIFEVCGLIYHQTGPEFKLLLGPEFQGLDPESEAALLDMGRVLSGTEPGLKSLSNVKSSERRRLFATICEHYGLDEADLVARDVAKLVLPAEIKYADFKSPKAWGTIYTDLDGVPIWFKTRNSPLIPSLFTLWKYPRIVPMVTTHQYVIERLVGGSNLMLPGTLPPFSPGTKKGAVVAVDDYKHPNVAVAVGFCEMDLENVTDVVGSQGVAVELVHVYEDWLCGMVKGAKLPDKVDVEPQLVDESVSATSEQVAQLEIAEQPATPREQVALTPQDMDGLFLNATLYTLSQDSVETPIDASLFMSAHVLKNFPPMDSSLINIKKTSWKKTAKYLKAMEKEDLLKVKGKGDDLVVVALNKDNEQVKKFEPYRVKKTKTGSSKAAQSGEASSVTLNQMYKAHSSATNFLRAVDSVKDYYTQTEIKSLVGQYIQKQNLVDPKNPKSIVADEVLQRLLKTEKIERSKVVDVVIKQHFSPYYQIVRGDESTKPKKGLPPSIKVIEETKIGRKIVTRVVGVEEFLVDPDEISSVLKVKCSGSSTVTNNVQNPKVMEVTVQGPHFKTVQEVLVKQLGRLRHELVLVSVLLDDGLGVDPVLFDLRRHGRVREQAVCADLDFLETGSGEDGFLVSKLDEGPINNKRDPEPARPDQGLEHNVHERGDLEVGRVVHGQVVIVLDKGSELVGETGFVLEAEFWQNGSSEVVDGVEEREEPKWEDCKGDSWQNQQQGRRNQGVLDVIVGKQGFWVVHLQGACFVALVDDDTERFNHSHENQVVTESVCLPLGSEG</sequence>
<evidence type="ECO:0000313" key="5">
    <source>
        <dbReference type="EMBL" id="KAH3670648.1"/>
    </source>
</evidence>
<dbReference type="Pfam" id="PF01253">
    <property type="entry name" value="SUI1"/>
    <property type="match status" value="1"/>
</dbReference>
<dbReference type="InterPro" id="IPR036885">
    <property type="entry name" value="SWIB_MDM2_dom_sf"/>
</dbReference>
<evidence type="ECO:0000256" key="2">
    <source>
        <dbReference type="ARBA" id="ARBA00010359"/>
    </source>
</evidence>
<dbReference type="Pfam" id="PF03109">
    <property type="entry name" value="ABC1"/>
    <property type="match status" value="1"/>
</dbReference>
<keyword evidence="6" id="KW-1185">Reference proteome</keyword>
<dbReference type="OrthoDB" id="427480at2759"/>
<protein>
    <submittedName>
        <fullName evidence="5">Uncharacterized protein</fullName>
    </submittedName>
</protein>
<dbReference type="PROSITE" id="PS50890">
    <property type="entry name" value="PUA"/>
    <property type="match status" value="1"/>
</dbReference>
<dbReference type="GeneID" id="70233131"/>
<comment type="similarity">
    <text evidence="1">Belongs to the protein kinase superfamily. ADCK protein kinase family.</text>
</comment>
<evidence type="ECO:0000259" key="4">
    <source>
        <dbReference type="PROSITE" id="PS51925"/>
    </source>
</evidence>
<dbReference type="SUPFAM" id="SSF56112">
    <property type="entry name" value="Protein kinase-like (PK-like)"/>
    <property type="match status" value="1"/>
</dbReference>
<dbReference type="InterPro" id="IPR015947">
    <property type="entry name" value="PUA-like_sf"/>
</dbReference>
<reference evidence="5" key="2">
    <citation type="submission" date="2021-01" db="EMBL/GenBank/DDBJ databases">
        <authorList>
            <person name="Schikora-Tamarit M.A."/>
        </authorList>
    </citation>
    <scope>NUCLEOTIDE SEQUENCE</scope>
    <source>
        <strain evidence="5">CBS6075</strain>
    </source>
</reference>
<dbReference type="SUPFAM" id="SSF47592">
    <property type="entry name" value="SWIB/MDM2 domain"/>
    <property type="match status" value="1"/>
</dbReference>
<dbReference type="PROSITE" id="PS50296">
    <property type="entry name" value="SUI1"/>
    <property type="match status" value="1"/>
</dbReference>
<dbReference type="InterPro" id="IPR004147">
    <property type="entry name" value="ABC1_dom"/>
</dbReference>
<gene>
    <name evidence="5" type="ORF">OGAPHI_001163</name>
</gene>
<organism evidence="5 6">
    <name type="scientific">Ogataea philodendri</name>
    <dbReference type="NCBI Taxonomy" id="1378263"/>
    <lineage>
        <taxon>Eukaryota</taxon>
        <taxon>Fungi</taxon>
        <taxon>Dikarya</taxon>
        <taxon>Ascomycota</taxon>
        <taxon>Saccharomycotina</taxon>
        <taxon>Pichiomycetes</taxon>
        <taxon>Pichiales</taxon>
        <taxon>Pichiaceae</taxon>
        <taxon>Ogataea</taxon>
    </lineage>
</organism>
<dbReference type="EMBL" id="JAEUBE010000087">
    <property type="protein sequence ID" value="KAH3670648.1"/>
    <property type="molecule type" value="Genomic_DNA"/>
</dbReference>